<proteinExistence type="inferred from homology"/>
<dbReference type="GO" id="GO:0005829">
    <property type="term" value="C:cytosol"/>
    <property type="evidence" value="ECO:0007669"/>
    <property type="project" value="TreeGrafter"/>
</dbReference>
<dbReference type="PANTHER" id="PTHR10353:SF36">
    <property type="entry name" value="LP05116P"/>
    <property type="match status" value="1"/>
</dbReference>
<evidence type="ECO:0000256" key="2">
    <source>
        <dbReference type="ARBA" id="ARBA00022801"/>
    </source>
</evidence>
<evidence type="ECO:0000256" key="5">
    <source>
        <dbReference type="SAM" id="SignalP"/>
    </source>
</evidence>
<keyword evidence="3 6" id="KW-0326">Glycosidase</keyword>
<protein>
    <submittedName>
        <fullName evidence="6">Beta-glucosidase</fullName>
        <ecNumber evidence="6">3.2.1.21</ecNumber>
    </submittedName>
</protein>
<dbReference type="Proteomes" id="UP000058599">
    <property type="component" value="Chromosome"/>
</dbReference>
<dbReference type="Gene3D" id="3.20.20.80">
    <property type="entry name" value="Glycosidases"/>
    <property type="match status" value="1"/>
</dbReference>
<keyword evidence="7" id="KW-1185">Reference proteome</keyword>
<dbReference type="InterPro" id="IPR017853">
    <property type="entry name" value="GH"/>
</dbReference>
<dbReference type="InterPro" id="IPR001360">
    <property type="entry name" value="Glyco_hydro_1"/>
</dbReference>
<dbReference type="AlphaFoldDB" id="A0AA86GSL3"/>
<evidence type="ECO:0000256" key="1">
    <source>
        <dbReference type="ARBA" id="ARBA00010838"/>
    </source>
</evidence>
<name>A0AA86GSL3_9SPHN</name>
<dbReference type="PROSITE" id="PS51318">
    <property type="entry name" value="TAT"/>
    <property type="match status" value="1"/>
</dbReference>
<keyword evidence="5" id="KW-0732">Signal</keyword>
<organism evidence="6 7">
    <name type="scientific">Sphingopyxis granuli</name>
    <dbReference type="NCBI Taxonomy" id="267128"/>
    <lineage>
        <taxon>Bacteria</taxon>
        <taxon>Pseudomonadati</taxon>
        <taxon>Pseudomonadota</taxon>
        <taxon>Alphaproteobacteria</taxon>
        <taxon>Sphingomonadales</taxon>
        <taxon>Sphingomonadaceae</taxon>
        <taxon>Sphingopyxis</taxon>
    </lineage>
</organism>
<evidence type="ECO:0000313" key="7">
    <source>
        <dbReference type="Proteomes" id="UP000058599"/>
    </source>
</evidence>
<dbReference type="PANTHER" id="PTHR10353">
    <property type="entry name" value="GLYCOSYL HYDROLASE"/>
    <property type="match status" value="1"/>
</dbReference>
<evidence type="ECO:0000256" key="3">
    <source>
        <dbReference type="ARBA" id="ARBA00023295"/>
    </source>
</evidence>
<dbReference type="EMBL" id="CP012199">
    <property type="protein sequence ID" value="AMG76340.1"/>
    <property type="molecule type" value="Genomic_DNA"/>
</dbReference>
<evidence type="ECO:0000256" key="4">
    <source>
        <dbReference type="RuleBase" id="RU003690"/>
    </source>
</evidence>
<reference evidence="6 7" key="1">
    <citation type="journal article" date="2016" name="BMC Genomics">
        <title>Genomic analysis of the nitrate-respiring Sphingopyxis granuli (formerly Sphingomonas macrogoltabida) strain TFA.</title>
        <authorList>
            <person name="Garcia-Romero I."/>
            <person name="Perez-Pulido A.J."/>
            <person name="Gonzalez-Flores Y.E."/>
            <person name="Reyes-Ramirez F."/>
            <person name="Santero E."/>
            <person name="Floriano B."/>
        </authorList>
    </citation>
    <scope>NUCLEOTIDE SEQUENCE [LARGE SCALE GENOMIC DNA]</scope>
    <source>
        <strain evidence="6 7">TFA</strain>
    </source>
</reference>
<keyword evidence="2 6" id="KW-0378">Hydrolase</keyword>
<dbReference type="RefSeq" id="WP_234002515.1">
    <property type="nucleotide sequence ID" value="NZ_CP012199.1"/>
</dbReference>
<feature type="signal peptide" evidence="5">
    <location>
        <begin position="1"/>
        <end position="34"/>
    </location>
</feature>
<dbReference type="PRINTS" id="PR00131">
    <property type="entry name" value="GLHYDRLASE1"/>
</dbReference>
<evidence type="ECO:0000313" key="6">
    <source>
        <dbReference type="EMBL" id="AMG76340.1"/>
    </source>
</evidence>
<comment type="similarity">
    <text evidence="1 4">Belongs to the glycosyl hydrolase 1 family.</text>
</comment>
<dbReference type="GO" id="GO:0008422">
    <property type="term" value="F:beta-glucosidase activity"/>
    <property type="evidence" value="ECO:0007669"/>
    <property type="project" value="UniProtKB-EC"/>
</dbReference>
<gene>
    <name evidence="6" type="ORF">SGRAN_4012</name>
</gene>
<dbReference type="GO" id="GO:0016052">
    <property type="term" value="P:carbohydrate catabolic process"/>
    <property type="evidence" value="ECO:0007669"/>
    <property type="project" value="TreeGrafter"/>
</dbReference>
<accession>A0AA86GSL3</accession>
<sequence>MAEADGSIGRRDLMRAAAGAAAAPALLGSAPALAARRPAPPGFLWGTAISAHQSEGNNTNSDAWLAENVTPTLFRDRSGDACDSYHRFDEDFALAERLGFNCYRFGIEWARIEPSKGRVSNAVLDHYARMLEACRARGLRPIVTLNHFTTPLWFAARGGFEVDDAPRLFARYCRIVAERLGGLMHLATTFNEANIGLLVALFPGSEAAMKLTRDANAAAVAATGSPRFSRLAFADPAIATPILQEAHRQAYDAIKAARPDLPVGITLTTQDIQSTGAPSLVAHYERQLYGDWIDVARSHSDFFGVQCYTRLRFDERGMVAPPAGAELTLSGYEFYPQALANTIRWAHRAIGKPIYVTESGVAVNDDRRRIAFIDQALDGVRACLDEGIAVHSYIYWSLLDNFEWTSGYSIPFGLATVDRQSFRRTPRPSAWHLGAIARANRI</sequence>
<dbReference type="EC" id="3.2.1.21" evidence="6"/>
<dbReference type="InterPro" id="IPR006311">
    <property type="entry name" value="TAT_signal"/>
</dbReference>
<dbReference type="Pfam" id="PF00232">
    <property type="entry name" value="Glyco_hydro_1"/>
    <property type="match status" value="2"/>
</dbReference>
<dbReference type="SUPFAM" id="SSF51445">
    <property type="entry name" value="(Trans)glycosidases"/>
    <property type="match status" value="1"/>
</dbReference>
<feature type="chain" id="PRO_5041692403" evidence="5">
    <location>
        <begin position="35"/>
        <end position="442"/>
    </location>
</feature>
<dbReference type="KEGG" id="sgi:SGRAN_4012"/>